<dbReference type="InterPro" id="IPR025610">
    <property type="entry name" value="MYC/MYB_N"/>
</dbReference>
<evidence type="ECO:0000256" key="2">
    <source>
        <dbReference type="ARBA" id="ARBA00023015"/>
    </source>
</evidence>
<dbReference type="PANTHER" id="PTHR46266:SF3">
    <property type="entry name" value="TRANSCRIPTION FACTOR EGL1"/>
    <property type="match status" value="1"/>
</dbReference>
<evidence type="ECO:0000256" key="4">
    <source>
        <dbReference type="ARBA" id="ARBA00023163"/>
    </source>
</evidence>
<feature type="region of interest" description="Disordered" evidence="6">
    <location>
        <begin position="492"/>
        <end position="521"/>
    </location>
</feature>
<dbReference type="InterPro" id="IPR036638">
    <property type="entry name" value="HLH_DNA-bd_sf"/>
</dbReference>
<dbReference type="Gene3D" id="4.10.280.10">
    <property type="entry name" value="Helix-loop-helix DNA-binding domain"/>
    <property type="match status" value="1"/>
</dbReference>
<dbReference type="InterPro" id="IPR011598">
    <property type="entry name" value="bHLH_dom"/>
</dbReference>
<evidence type="ECO:0000256" key="1">
    <source>
        <dbReference type="ARBA" id="ARBA00004123"/>
    </source>
</evidence>
<dbReference type="GO" id="GO:0080090">
    <property type="term" value="P:regulation of primary metabolic process"/>
    <property type="evidence" value="ECO:0007669"/>
    <property type="project" value="UniProtKB-ARBA"/>
</dbReference>
<evidence type="ECO:0000256" key="3">
    <source>
        <dbReference type="ARBA" id="ARBA00023159"/>
    </source>
</evidence>
<feature type="compositionally biased region" description="Basic and acidic residues" evidence="6">
    <location>
        <begin position="501"/>
        <end position="510"/>
    </location>
</feature>
<evidence type="ECO:0000256" key="6">
    <source>
        <dbReference type="SAM" id="MobiDB-lite"/>
    </source>
</evidence>
<evidence type="ECO:0000313" key="9">
    <source>
        <dbReference type="Proteomes" id="UP000516437"/>
    </source>
</evidence>
<dbReference type="EMBL" id="RXIC02000022">
    <property type="protein sequence ID" value="KAB1215349.1"/>
    <property type="molecule type" value="Genomic_DNA"/>
</dbReference>
<dbReference type="InterPro" id="IPR054502">
    <property type="entry name" value="bHLH-TF_ACT-like_plant"/>
</dbReference>
<protein>
    <submittedName>
        <fullName evidence="8">Transcription factor GLABRA 3</fullName>
    </submittedName>
</protein>
<comment type="caution">
    <text evidence="8">The sequence shown here is derived from an EMBL/GenBank/DDBJ whole genome shotgun (WGS) entry which is preliminary data.</text>
</comment>
<dbReference type="PROSITE" id="PS50888">
    <property type="entry name" value="BHLH"/>
    <property type="match status" value="1"/>
</dbReference>
<sequence length="632" mass="70276">MASGFQTEERVPENMKKKLALAVRSIQWSYAIFWSISARQPGVLEWGDGFYNGDIKTRKTLQAVELNADQLGLQRSEQLRDLYESLSAGEASPQSRRPSVALTPEDLSDTEWYYLVCMSFVFNIGQGLPGRTLANGEPIWLCNAHLADSKVFSRSLLAKTLVCFPFLGGVVELGVTDLVLEDPGLIQHIRTSFLEIPYPASSSKKSLGAGITRNANTPTCALIDQDILVPHVGCEELDIVSLDNSSNGFEANPAAEASFMVDGMNGGASQVQSWQFMDDELSNCLHQSMNSSDCISQTFVEPGKAVSASKAVVVNDHCLQDLQKKNHTKLNLLDLRSDDLHYQCVLSSLLKSSHQLILGPCFRNYHHESSFVMWNSGGVAHFQNPGGKTPQKLLKKVLFTVPRMHVDVFPESPEDNGFKDGVWRPEADEISMNHALAERKRREKLNERFFILRSMVPSISKDDKVSILDDAIGYLKELERRVEVLQSCRESTEVEAGTIRKPQDTSERTSDNYGPNKINKSKKPLVNKRKACAFDETEPEMNYIVSKEGSNDNVTVSITHKDVLIEMRCPSKEGMLLEIMDTVSNLQLDCHSVQSSTVEGILSLTIKSKFKGSVVASAGIIKQALQRFARMF</sequence>
<keyword evidence="3" id="KW-0010">Activator</keyword>
<comment type="subcellular location">
    <subcellularLocation>
        <location evidence="1">Nucleus</location>
    </subcellularLocation>
</comment>
<dbReference type="GO" id="GO:0046983">
    <property type="term" value="F:protein dimerization activity"/>
    <property type="evidence" value="ECO:0007669"/>
    <property type="project" value="InterPro"/>
</dbReference>
<organism evidence="8 9">
    <name type="scientific">Morella rubra</name>
    <name type="common">Chinese bayberry</name>
    <dbReference type="NCBI Taxonomy" id="262757"/>
    <lineage>
        <taxon>Eukaryota</taxon>
        <taxon>Viridiplantae</taxon>
        <taxon>Streptophyta</taxon>
        <taxon>Embryophyta</taxon>
        <taxon>Tracheophyta</taxon>
        <taxon>Spermatophyta</taxon>
        <taxon>Magnoliopsida</taxon>
        <taxon>eudicotyledons</taxon>
        <taxon>Gunneridae</taxon>
        <taxon>Pentapetalae</taxon>
        <taxon>rosids</taxon>
        <taxon>fabids</taxon>
        <taxon>Fagales</taxon>
        <taxon>Myricaceae</taxon>
        <taxon>Morella</taxon>
    </lineage>
</organism>
<keyword evidence="5" id="KW-0539">Nucleus</keyword>
<evidence type="ECO:0000313" key="8">
    <source>
        <dbReference type="EMBL" id="KAB1215349.1"/>
    </source>
</evidence>
<gene>
    <name evidence="8" type="ORF">CJ030_MR4G026989</name>
</gene>
<keyword evidence="9" id="KW-1185">Reference proteome</keyword>
<feature type="domain" description="BHLH" evidence="7">
    <location>
        <begin position="429"/>
        <end position="478"/>
    </location>
</feature>
<dbReference type="Pfam" id="PF14215">
    <property type="entry name" value="bHLH-MYC_N"/>
    <property type="match status" value="1"/>
</dbReference>
<evidence type="ECO:0000259" key="7">
    <source>
        <dbReference type="PROSITE" id="PS50888"/>
    </source>
</evidence>
<dbReference type="Pfam" id="PF22754">
    <property type="entry name" value="bHLH-TF_ACT-like_plant"/>
    <property type="match status" value="1"/>
</dbReference>
<evidence type="ECO:0000256" key="5">
    <source>
        <dbReference type="ARBA" id="ARBA00023242"/>
    </source>
</evidence>
<reference evidence="8 9" key="1">
    <citation type="journal article" date="2019" name="Plant Biotechnol. J.">
        <title>The red bayberry genome and genetic basis of sex determination.</title>
        <authorList>
            <person name="Jia H.M."/>
            <person name="Jia H.J."/>
            <person name="Cai Q.L."/>
            <person name="Wang Y."/>
            <person name="Zhao H.B."/>
            <person name="Yang W.F."/>
            <person name="Wang G.Y."/>
            <person name="Li Y.H."/>
            <person name="Zhan D.L."/>
            <person name="Shen Y.T."/>
            <person name="Niu Q.F."/>
            <person name="Chang L."/>
            <person name="Qiu J."/>
            <person name="Zhao L."/>
            <person name="Xie H.B."/>
            <person name="Fu W.Y."/>
            <person name="Jin J."/>
            <person name="Li X.W."/>
            <person name="Jiao Y."/>
            <person name="Zhou C.C."/>
            <person name="Tu T."/>
            <person name="Chai C.Y."/>
            <person name="Gao J.L."/>
            <person name="Fan L.J."/>
            <person name="van de Weg E."/>
            <person name="Wang J.Y."/>
            <person name="Gao Z.S."/>
        </authorList>
    </citation>
    <scope>NUCLEOTIDE SEQUENCE [LARGE SCALE GENOMIC DNA]</scope>
    <source>
        <tissue evidence="8">Leaves</tissue>
    </source>
</reference>
<dbReference type="Pfam" id="PF00010">
    <property type="entry name" value="HLH"/>
    <property type="match status" value="1"/>
</dbReference>
<keyword evidence="2" id="KW-0805">Transcription regulation</keyword>
<dbReference type="SMART" id="SM00353">
    <property type="entry name" value="HLH"/>
    <property type="match status" value="1"/>
</dbReference>
<name>A0A6A1VQY7_9ROSI</name>
<dbReference type="OrthoDB" id="690068at2759"/>
<dbReference type="PANTHER" id="PTHR46266">
    <property type="entry name" value="TRANSCRIPTION FACTOR TT8"/>
    <property type="match status" value="1"/>
</dbReference>
<keyword evidence="4" id="KW-0804">Transcription</keyword>
<dbReference type="AlphaFoldDB" id="A0A6A1VQY7"/>
<accession>A0A6A1VQY7</accession>
<dbReference type="Proteomes" id="UP000516437">
    <property type="component" value="Chromosome 4"/>
</dbReference>
<dbReference type="SUPFAM" id="SSF47459">
    <property type="entry name" value="HLH, helix-loop-helix DNA-binding domain"/>
    <property type="match status" value="1"/>
</dbReference>
<dbReference type="GO" id="GO:0005634">
    <property type="term" value="C:nucleus"/>
    <property type="evidence" value="ECO:0007669"/>
    <property type="project" value="UniProtKB-SubCell"/>
</dbReference>
<proteinExistence type="predicted"/>